<dbReference type="OrthoDB" id="6627880at2759"/>
<reference evidence="2" key="1">
    <citation type="submission" date="2025-08" db="UniProtKB">
        <authorList>
            <consortium name="RefSeq"/>
        </authorList>
    </citation>
    <scope>IDENTIFICATION</scope>
    <source>
        <tissue evidence="2">Whole body</tissue>
    </source>
</reference>
<evidence type="ECO:0000313" key="1">
    <source>
        <dbReference type="Proteomes" id="UP000694846"/>
    </source>
</evidence>
<gene>
    <name evidence="2" type="primary">LOC112688642</name>
</gene>
<proteinExistence type="predicted"/>
<dbReference type="AlphaFoldDB" id="A0A8B8G4I8"/>
<organism evidence="1 2">
    <name type="scientific">Sipha flava</name>
    <name type="common">yellow sugarcane aphid</name>
    <dbReference type="NCBI Taxonomy" id="143950"/>
    <lineage>
        <taxon>Eukaryota</taxon>
        <taxon>Metazoa</taxon>
        <taxon>Ecdysozoa</taxon>
        <taxon>Arthropoda</taxon>
        <taxon>Hexapoda</taxon>
        <taxon>Insecta</taxon>
        <taxon>Pterygota</taxon>
        <taxon>Neoptera</taxon>
        <taxon>Paraneoptera</taxon>
        <taxon>Hemiptera</taxon>
        <taxon>Sternorrhyncha</taxon>
        <taxon>Aphidomorpha</taxon>
        <taxon>Aphidoidea</taxon>
        <taxon>Aphididae</taxon>
        <taxon>Sipha</taxon>
    </lineage>
</organism>
<sequence>MASKLIEYKEFTPEVEGEFSQDILSGQKKFSLKIEDVDEFLDKELPINLLSWKSNKLFKRFKISSEYLKMDPIEWNNNSAYQSAKKVISSLQIVNDIAERGVKLMEDFNEKFTKNENQKQYLLQVIQKYRKTYQKQTRIALSAPFIDESTNTD</sequence>
<name>A0A8B8G4I8_9HEMI</name>
<dbReference type="PANTHER" id="PTHR46113">
    <property type="entry name" value="SNAC DOMAIN-CONTAINING PROTEIN"/>
    <property type="match status" value="1"/>
</dbReference>
<dbReference type="PANTHER" id="PTHR46113:SF1">
    <property type="entry name" value="PEPTIDASE M17 LEUCYL AMINOPEPTIDASE N-TERMINAL DOMAIN-CONTAINING PROTEIN"/>
    <property type="match status" value="1"/>
</dbReference>
<dbReference type="RefSeq" id="XP_025417723.1">
    <property type="nucleotide sequence ID" value="XM_025561938.1"/>
</dbReference>
<accession>A0A8B8G4I8</accession>
<keyword evidence="1" id="KW-1185">Reference proteome</keyword>
<dbReference type="Proteomes" id="UP000694846">
    <property type="component" value="Unplaced"/>
</dbReference>
<dbReference type="GeneID" id="112688642"/>
<protein>
    <submittedName>
        <fullName evidence="2">Uncharacterized protein LOC112688642</fullName>
    </submittedName>
</protein>
<evidence type="ECO:0000313" key="2">
    <source>
        <dbReference type="RefSeq" id="XP_025417723.1"/>
    </source>
</evidence>